<gene>
    <name evidence="2" type="ORF">E1161_07315</name>
</gene>
<evidence type="ECO:0000313" key="3">
    <source>
        <dbReference type="Proteomes" id="UP000294744"/>
    </source>
</evidence>
<proteinExistence type="predicted"/>
<dbReference type="AlphaFoldDB" id="A0A4R4UYJ9"/>
<feature type="region of interest" description="Disordered" evidence="1">
    <location>
        <begin position="211"/>
        <end position="234"/>
    </location>
</feature>
<keyword evidence="3" id="KW-1185">Reference proteome</keyword>
<comment type="caution">
    <text evidence="2">The sequence shown here is derived from an EMBL/GenBank/DDBJ whole genome shotgun (WGS) entry which is preliminary data.</text>
</comment>
<evidence type="ECO:0000256" key="1">
    <source>
        <dbReference type="SAM" id="MobiDB-lite"/>
    </source>
</evidence>
<sequence length="234" mass="25964">MAAVESWLSRARALKGGCRTSWDHERLRDRVQVCGPRHHQRWARDRWCDRCGRHDAFHVRHLDRCVRCLGVGTALDALAKNMDLVSKLTGLLTKNAANASKVSGELLGRRRGWKWTAERPCTEARTREPDEGAHGQAHDRAAGGAMNGVTDRAKAKFLTTSLGKKHQEVYRLVQVLRSADALAAPGGDFRIGSFEIPPAKSCTRPGIETHDERAAHRAQLRQRRLIGSGRGPSS</sequence>
<dbReference type="EMBL" id="SMKV01000007">
    <property type="protein sequence ID" value="TDC94354.1"/>
    <property type="molecule type" value="Genomic_DNA"/>
</dbReference>
<feature type="region of interest" description="Disordered" evidence="1">
    <location>
        <begin position="122"/>
        <end position="144"/>
    </location>
</feature>
<name>A0A4R4UYJ9_9PSEU</name>
<organism evidence="2 3">
    <name type="scientific">Saccharopolyspora aridisoli</name>
    <dbReference type="NCBI Taxonomy" id="2530385"/>
    <lineage>
        <taxon>Bacteria</taxon>
        <taxon>Bacillati</taxon>
        <taxon>Actinomycetota</taxon>
        <taxon>Actinomycetes</taxon>
        <taxon>Pseudonocardiales</taxon>
        <taxon>Pseudonocardiaceae</taxon>
        <taxon>Saccharopolyspora</taxon>
    </lineage>
</organism>
<evidence type="ECO:0000313" key="2">
    <source>
        <dbReference type="EMBL" id="TDC94354.1"/>
    </source>
</evidence>
<feature type="compositionally biased region" description="Basic and acidic residues" evidence="1">
    <location>
        <begin position="122"/>
        <end position="141"/>
    </location>
</feature>
<dbReference type="Proteomes" id="UP000294744">
    <property type="component" value="Unassembled WGS sequence"/>
</dbReference>
<accession>A0A4R4UYJ9</accession>
<reference evidence="2 3" key="1">
    <citation type="submission" date="2019-03" db="EMBL/GenBank/DDBJ databases">
        <title>Draft genome sequences of novel Actinobacteria.</title>
        <authorList>
            <person name="Sahin N."/>
            <person name="Ay H."/>
            <person name="Saygin H."/>
        </authorList>
    </citation>
    <scope>NUCLEOTIDE SEQUENCE [LARGE SCALE GENOMIC DNA]</scope>
    <source>
        <strain evidence="2 3">16K404</strain>
    </source>
</reference>
<protein>
    <submittedName>
        <fullName evidence="2">Uncharacterized protein</fullName>
    </submittedName>
</protein>